<keyword evidence="2" id="KW-1133">Transmembrane helix</keyword>
<dbReference type="EnsemblPlants" id="Bo3g184580.1">
    <property type="protein sequence ID" value="Bo3g184580.1"/>
    <property type="gene ID" value="Bo3g184580"/>
</dbReference>
<feature type="region of interest" description="Disordered" evidence="1">
    <location>
        <begin position="224"/>
        <end position="244"/>
    </location>
</feature>
<dbReference type="HOGENOM" id="CLU_1140440_0_0_1"/>
<evidence type="ECO:0000313" key="3">
    <source>
        <dbReference type="EnsemblPlants" id="Bo3g184580.1"/>
    </source>
</evidence>
<evidence type="ECO:0000256" key="2">
    <source>
        <dbReference type="SAM" id="Phobius"/>
    </source>
</evidence>
<protein>
    <submittedName>
        <fullName evidence="3">Uncharacterized protein</fullName>
    </submittedName>
</protein>
<evidence type="ECO:0000313" key="4">
    <source>
        <dbReference type="Proteomes" id="UP000032141"/>
    </source>
</evidence>
<dbReference type="AlphaFoldDB" id="A0A0D3BN23"/>
<dbReference type="STRING" id="109376.A0A0D3BN23"/>
<keyword evidence="4" id="KW-1185">Reference proteome</keyword>
<evidence type="ECO:0000256" key="1">
    <source>
        <dbReference type="SAM" id="MobiDB-lite"/>
    </source>
</evidence>
<dbReference type="Proteomes" id="UP000032141">
    <property type="component" value="Chromosome C3"/>
</dbReference>
<dbReference type="PANTHER" id="PTHR46666:SF9">
    <property type="entry name" value="60S RIBOSOMAL PROTEIN L18A-LIKE PROTEIN"/>
    <property type="match status" value="1"/>
</dbReference>
<name>A0A0D3BN23_BRAOL</name>
<sequence length="244" mass="27330">AFSARLGFSPVTLYVHYSPPFLLVSLRPNYKSRERTNNTSLRWIGYPDNFEVSWRQGRYYFAMNENVEEQKKGKYVLIRDGGDEEGNELGGLFYKPLPCFGLGIGWLSFLLGFFFPFAWYFATFLYLTNYYRRDPRERSGLAASAIAVSFDIHRCTVDHRACSCFLGSLELLVYSFWGGWRSCLLLRTKKTTTKTCNIAANPAKTTPTVSPLFNPPLFGSSGDPNLRGSGGGGKDSDLGCGGCC</sequence>
<keyword evidence="2" id="KW-0812">Transmembrane</keyword>
<dbReference type="PANTHER" id="PTHR46666">
    <property type="entry name" value="60S RIBOSOMAL L18A-LIKE PROTEIN"/>
    <property type="match status" value="1"/>
</dbReference>
<organism evidence="3 4">
    <name type="scientific">Brassica oleracea var. oleracea</name>
    <dbReference type="NCBI Taxonomy" id="109376"/>
    <lineage>
        <taxon>Eukaryota</taxon>
        <taxon>Viridiplantae</taxon>
        <taxon>Streptophyta</taxon>
        <taxon>Embryophyta</taxon>
        <taxon>Tracheophyta</taxon>
        <taxon>Spermatophyta</taxon>
        <taxon>Magnoliopsida</taxon>
        <taxon>eudicotyledons</taxon>
        <taxon>Gunneridae</taxon>
        <taxon>Pentapetalae</taxon>
        <taxon>rosids</taxon>
        <taxon>malvids</taxon>
        <taxon>Brassicales</taxon>
        <taxon>Brassicaceae</taxon>
        <taxon>Brassiceae</taxon>
        <taxon>Brassica</taxon>
    </lineage>
</organism>
<keyword evidence="2" id="KW-0472">Membrane</keyword>
<reference evidence="3 4" key="1">
    <citation type="journal article" date="2014" name="Genome Biol.">
        <title>Transcriptome and methylome profiling reveals relics of genome dominance in the mesopolyploid Brassica oleracea.</title>
        <authorList>
            <person name="Parkin I.A."/>
            <person name="Koh C."/>
            <person name="Tang H."/>
            <person name="Robinson S.J."/>
            <person name="Kagale S."/>
            <person name="Clarke W.E."/>
            <person name="Town C.D."/>
            <person name="Nixon J."/>
            <person name="Krishnakumar V."/>
            <person name="Bidwell S.L."/>
            <person name="Denoeud F."/>
            <person name="Belcram H."/>
            <person name="Links M.G."/>
            <person name="Just J."/>
            <person name="Clarke C."/>
            <person name="Bender T."/>
            <person name="Huebert T."/>
            <person name="Mason A.S."/>
            <person name="Pires J.C."/>
            <person name="Barker G."/>
            <person name="Moore J."/>
            <person name="Walley P.G."/>
            <person name="Manoli S."/>
            <person name="Batley J."/>
            <person name="Edwards D."/>
            <person name="Nelson M.N."/>
            <person name="Wang X."/>
            <person name="Paterson A.H."/>
            <person name="King G."/>
            <person name="Bancroft I."/>
            <person name="Chalhoub B."/>
            <person name="Sharpe A.G."/>
        </authorList>
    </citation>
    <scope>NUCLEOTIDE SEQUENCE</scope>
    <source>
        <strain evidence="3 4">cv. TO1000</strain>
    </source>
</reference>
<dbReference type="Gramene" id="Bo3g184580.1">
    <property type="protein sequence ID" value="Bo3g184580.1"/>
    <property type="gene ID" value="Bo3g184580"/>
</dbReference>
<feature type="transmembrane region" description="Helical" evidence="2">
    <location>
        <begin position="104"/>
        <end position="128"/>
    </location>
</feature>
<reference evidence="3" key="2">
    <citation type="submission" date="2015-03" db="UniProtKB">
        <authorList>
            <consortium name="EnsemblPlants"/>
        </authorList>
    </citation>
    <scope>IDENTIFICATION</scope>
</reference>
<accession>A0A0D3BN23</accession>
<proteinExistence type="predicted"/>